<dbReference type="NCBIfam" id="TIGR00755">
    <property type="entry name" value="ksgA"/>
    <property type="match status" value="1"/>
</dbReference>
<evidence type="ECO:0000256" key="6">
    <source>
        <dbReference type="ARBA" id="ARBA00022884"/>
    </source>
</evidence>
<dbReference type="RefSeq" id="WP_171201919.1">
    <property type="nucleotide sequence ID" value="NZ_BAAANP010000022.1"/>
</dbReference>
<dbReference type="InterPro" id="IPR001737">
    <property type="entry name" value="KsgA/Erm"/>
</dbReference>
<dbReference type="Gene3D" id="1.10.8.100">
    <property type="entry name" value="Ribosomal RNA adenine dimethylase-like, domain 2"/>
    <property type="match status" value="1"/>
</dbReference>
<keyword evidence="1 7" id="KW-0963">Cytoplasm</keyword>
<dbReference type="GO" id="GO:0052908">
    <property type="term" value="F:16S rRNA (adenine(1518)-N(6)/adenine(1519)-N(6))-dimethyltransferase activity"/>
    <property type="evidence" value="ECO:0007669"/>
    <property type="project" value="UniProtKB-EC"/>
</dbReference>
<evidence type="ECO:0000256" key="5">
    <source>
        <dbReference type="ARBA" id="ARBA00022691"/>
    </source>
</evidence>
<keyword evidence="3 7" id="KW-0489">Methyltransferase</keyword>
<dbReference type="SUPFAM" id="SSF53335">
    <property type="entry name" value="S-adenosyl-L-methionine-dependent methyltransferases"/>
    <property type="match status" value="1"/>
</dbReference>
<sequence>MSETDRVGGAEERALLGPSDVRALATRLGVRPTKTLGQNFVTDAGTVQRIVRRAGVGADDVVLEVGPGLGSLTLALLERCAGVVAVEVDPVLADELPRTVAARRGADDAVPPRLAVVGADALRVAAADVLGAGAGSPTALVANLPYNVAVPVLLTLLERLPGLRSALVMVQSEVADRLAAEPGSRAYGVPSVKAAWYGDVARAGAVGRTVFWPAPNVDSGLVHLVRRDPPASRAGREAVFAVVDAAFAQRRKTLRAALARWAGGAARAEEALRAAGVDPALRGERLDVAGFVAVADAALDVLGPDGVEAPAR</sequence>
<keyword evidence="2 7" id="KW-0698">rRNA processing</keyword>
<evidence type="ECO:0000256" key="2">
    <source>
        <dbReference type="ARBA" id="ARBA00022552"/>
    </source>
</evidence>
<dbReference type="EMBL" id="JABEMA010000018">
    <property type="protein sequence ID" value="NNH22058.1"/>
    <property type="molecule type" value="Genomic_DNA"/>
</dbReference>
<dbReference type="GO" id="GO:0003723">
    <property type="term" value="F:RNA binding"/>
    <property type="evidence" value="ECO:0007669"/>
    <property type="project" value="UniProtKB-UniRule"/>
</dbReference>
<dbReference type="PROSITE" id="PS51689">
    <property type="entry name" value="SAM_RNA_A_N6_MT"/>
    <property type="match status" value="1"/>
</dbReference>
<dbReference type="InterPro" id="IPR029063">
    <property type="entry name" value="SAM-dependent_MTases_sf"/>
</dbReference>
<dbReference type="Pfam" id="PF00398">
    <property type="entry name" value="RrnaAD"/>
    <property type="match status" value="1"/>
</dbReference>
<comment type="catalytic activity">
    <reaction evidence="7">
        <text>adenosine(1518)/adenosine(1519) in 16S rRNA + 4 S-adenosyl-L-methionine = N(6)-dimethyladenosine(1518)/N(6)-dimethyladenosine(1519) in 16S rRNA + 4 S-adenosyl-L-homocysteine + 4 H(+)</text>
        <dbReference type="Rhea" id="RHEA:19609"/>
        <dbReference type="Rhea" id="RHEA-COMP:10232"/>
        <dbReference type="Rhea" id="RHEA-COMP:10233"/>
        <dbReference type="ChEBI" id="CHEBI:15378"/>
        <dbReference type="ChEBI" id="CHEBI:57856"/>
        <dbReference type="ChEBI" id="CHEBI:59789"/>
        <dbReference type="ChEBI" id="CHEBI:74411"/>
        <dbReference type="ChEBI" id="CHEBI:74493"/>
        <dbReference type="EC" id="2.1.1.182"/>
    </reaction>
</comment>
<organism evidence="10 11">
    <name type="scientific">Pseudokineococcus marinus</name>
    <dbReference type="NCBI Taxonomy" id="351215"/>
    <lineage>
        <taxon>Bacteria</taxon>
        <taxon>Bacillati</taxon>
        <taxon>Actinomycetota</taxon>
        <taxon>Actinomycetes</taxon>
        <taxon>Kineosporiales</taxon>
        <taxon>Kineosporiaceae</taxon>
        <taxon>Pseudokineococcus</taxon>
    </lineage>
</organism>
<dbReference type="PANTHER" id="PTHR11727:SF7">
    <property type="entry name" value="DIMETHYLADENOSINE TRANSFERASE-RELATED"/>
    <property type="match status" value="1"/>
</dbReference>
<dbReference type="InterPro" id="IPR020598">
    <property type="entry name" value="rRNA_Ade_methylase_Trfase_N"/>
</dbReference>
<dbReference type="PANTHER" id="PTHR11727">
    <property type="entry name" value="DIMETHYLADENOSINE TRANSFERASE"/>
    <property type="match status" value="1"/>
</dbReference>
<feature type="binding site" evidence="7 8">
    <location>
        <position position="39"/>
    </location>
    <ligand>
        <name>S-adenosyl-L-methionine</name>
        <dbReference type="ChEBI" id="CHEBI:59789"/>
    </ligand>
</feature>
<keyword evidence="6 7" id="KW-0694">RNA-binding</keyword>
<feature type="binding site" evidence="7 8">
    <location>
        <position position="143"/>
    </location>
    <ligand>
        <name>S-adenosyl-L-methionine</name>
        <dbReference type="ChEBI" id="CHEBI:59789"/>
    </ligand>
</feature>
<comment type="caution">
    <text evidence="10">The sequence shown here is derived from an EMBL/GenBank/DDBJ whole genome shotgun (WGS) entry which is preliminary data.</text>
</comment>
<name>A0A849BX01_9ACTN</name>
<evidence type="ECO:0000259" key="9">
    <source>
        <dbReference type="SMART" id="SM00650"/>
    </source>
</evidence>
<dbReference type="InterPro" id="IPR020596">
    <property type="entry name" value="rRNA_Ade_Mease_Trfase_CS"/>
</dbReference>
<dbReference type="Gene3D" id="3.40.50.150">
    <property type="entry name" value="Vaccinia Virus protein VP39"/>
    <property type="match status" value="1"/>
</dbReference>
<dbReference type="HAMAP" id="MF_00607">
    <property type="entry name" value="16SrRNA_methyltr_A"/>
    <property type="match status" value="1"/>
</dbReference>
<reference evidence="10 11" key="1">
    <citation type="submission" date="2020-05" db="EMBL/GenBank/DDBJ databases">
        <title>MicrobeNet Type strains.</title>
        <authorList>
            <person name="Nicholson A.C."/>
        </authorList>
    </citation>
    <scope>NUCLEOTIDE SEQUENCE [LARGE SCALE GENOMIC DNA]</scope>
    <source>
        <strain evidence="10 11">JCM 14547</strain>
    </source>
</reference>
<dbReference type="FunFam" id="3.40.50.150:FF:000023">
    <property type="entry name" value="Ribosomal RNA small subunit methyltransferase A"/>
    <property type="match status" value="1"/>
</dbReference>
<evidence type="ECO:0000256" key="3">
    <source>
        <dbReference type="ARBA" id="ARBA00022603"/>
    </source>
</evidence>
<proteinExistence type="inferred from homology"/>
<comment type="function">
    <text evidence="7">Specifically dimethylates two adjacent adenosines (A1518 and A1519) in the loop of a conserved hairpin near the 3'-end of 16S rRNA in the 30S particle. May play a critical role in biogenesis of 30S subunits.</text>
</comment>
<dbReference type="FunFam" id="1.10.8.100:FF:000003">
    <property type="entry name" value="Ribosomal RNA small subunit methyltransferase A"/>
    <property type="match status" value="1"/>
</dbReference>
<keyword evidence="11" id="KW-1185">Reference proteome</keyword>
<dbReference type="AlphaFoldDB" id="A0A849BX01"/>
<feature type="binding site" evidence="7 8">
    <location>
        <position position="87"/>
    </location>
    <ligand>
        <name>S-adenosyl-L-methionine</name>
        <dbReference type="ChEBI" id="CHEBI:59789"/>
    </ligand>
</feature>
<dbReference type="InterPro" id="IPR023165">
    <property type="entry name" value="rRNA_Ade_diMease-like_C"/>
</dbReference>
<dbReference type="Proteomes" id="UP000555552">
    <property type="component" value="Unassembled WGS sequence"/>
</dbReference>
<evidence type="ECO:0000256" key="1">
    <source>
        <dbReference type="ARBA" id="ARBA00022490"/>
    </source>
</evidence>
<evidence type="ECO:0000313" key="11">
    <source>
        <dbReference type="Proteomes" id="UP000555552"/>
    </source>
</evidence>
<dbReference type="CDD" id="cd02440">
    <property type="entry name" value="AdoMet_MTases"/>
    <property type="match status" value="1"/>
</dbReference>
<evidence type="ECO:0000256" key="4">
    <source>
        <dbReference type="ARBA" id="ARBA00022679"/>
    </source>
</evidence>
<comment type="subcellular location">
    <subcellularLocation>
        <location evidence="7">Cytoplasm</location>
    </subcellularLocation>
</comment>
<feature type="binding site" evidence="7 8">
    <location>
        <position position="120"/>
    </location>
    <ligand>
        <name>S-adenosyl-L-methionine</name>
        <dbReference type="ChEBI" id="CHEBI:59789"/>
    </ligand>
</feature>
<evidence type="ECO:0000313" key="10">
    <source>
        <dbReference type="EMBL" id="NNH22058.1"/>
    </source>
</evidence>
<dbReference type="GO" id="GO:0005829">
    <property type="term" value="C:cytosol"/>
    <property type="evidence" value="ECO:0007669"/>
    <property type="project" value="TreeGrafter"/>
</dbReference>
<dbReference type="SMART" id="SM00650">
    <property type="entry name" value="rADc"/>
    <property type="match status" value="1"/>
</dbReference>
<evidence type="ECO:0000256" key="8">
    <source>
        <dbReference type="PROSITE-ProRule" id="PRU01026"/>
    </source>
</evidence>
<feature type="binding site" evidence="7 8">
    <location>
        <position position="66"/>
    </location>
    <ligand>
        <name>S-adenosyl-L-methionine</name>
        <dbReference type="ChEBI" id="CHEBI:59789"/>
    </ligand>
</feature>
<gene>
    <name evidence="7 10" type="primary">rsmA</name>
    <name evidence="7" type="synonym">ksgA</name>
    <name evidence="10" type="ORF">HLB09_02925</name>
</gene>
<feature type="binding site" evidence="7 8">
    <location>
        <position position="41"/>
    </location>
    <ligand>
        <name>S-adenosyl-L-methionine</name>
        <dbReference type="ChEBI" id="CHEBI:59789"/>
    </ligand>
</feature>
<comment type="similarity">
    <text evidence="7">Belongs to the class I-like SAM-binding methyltransferase superfamily. rRNA adenine N(6)-methyltransferase family. RsmA subfamily.</text>
</comment>
<protein>
    <recommendedName>
        <fullName evidence="7">Ribosomal RNA small subunit methyltransferase A</fullName>
        <ecNumber evidence="7">2.1.1.182</ecNumber>
    </recommendedName>
    <alternativeName>
        <fullName evidence="7">16S rRNA (adenine(1518)-N(6)/adenine(1519)-N(6))-dimethyltransferase</fullName>
    </alternativeName>
    <alternativeName>
        <fullName evidence="7">16S rRNA dimethyladenosine transferase</fullName>
    </alternativeName>
    <alternativeName>
        <fullName evidence="7">16S rRNA dimethylase</fullName>
    </alternativeName>
    <alternativeName>
        <fullName evidence="7">S-adenosylmethionine-6-N', N'-adenosyl(rRNA) dimethyltransferase</fullName>
    </alternativeName>
</protein>
<dbReference type="PROSITE" id="PS01131">
    <property type="entry name" value="RRNA_A_DIMETH"/>
    <property type="match status" value="1"/>
</dbReference>
<feature type="domain" description="Ribosomal RNA adenine methylase transferase N-terminal" evidence="9">
    <location>
        <begin position="46"/>
        <end position="228"/>
    </location>
</feature>
<evidence type="ECO:0000256" key="7">
    <source>
        <dbReference type="HAMAP-Rule" id="MF_00607"/>
    </source>
</evidence>
<dbReference type="EC" id="2.1.1.182" evidence="7"/>
<keyword evidence="4 7" id="KW-0808">Transferase</keyword>
<keyword evidence="5 7" id="KW-0949">S-adenosyl-L-methionine</keyword>
<dbReference type="InterPro" id="IPR011530">
    <property type="entry name" value="rRNA_adenine_dimethylase"/>
</dbReference>
<accession>A0A849BX01</accession>